<evidence type="ECO:0000313" key="2">
    <source>
        <dbReference type="EMBL" id="OTG31285.1"/>
    </source>
</evidence>
<accession>A0A251V6T5</accession>
<organism evidence="2 3">
    <name type="scientific">Helianthus annuus</name>
    <name type="common">Common sunflower</name>
    <dbReference type="NCBI Taxonomy" id="4232"/>
    <lineage>
        <taxon>Eukaryota</taxon>
        <taxon>Viridiplantae</taxon>
        <taxon>Streptophyta</taxon>
        <taxon>Embryophyta</taxon>
        <taxon>Tracheophyta</taxon>
        <taxon>Spermatophyta</taxon>
        <taxon>Magnoliopsida</taxon>
        <taxon>eudicotyledons</taxon>
        <taxon>Gunneridae</taxon>
        <taxon>Pentapetalae</taxon>
        <taxon>asterids</taxon>
        <taxon>campanulids</taxon>
        <taxon>Asterales</taxon>
        <taxon>Asteraceae</taxon>
        <taxon>Asteroideae</taxon>
        <taxon>Heliantheae alliance</taxon>
        <taxon>Heliantheae</taxon>
        <taxon>Helianthus</taxon>
    </lineage>
</organism>
<reference evidence="1" key="3">
    <citation type="submission" date="2020-06" db="EMBL/GenBank/DDBJ databases">
        <title>Helianthus annuus Genome sequencing and assembly Release 2.</title>
        <authorList>
            <person name="Gouzy J."/>
            <person name="Langlade N."/>
            <person name="Munos S."/>
        </authorList>
    </citation>
    <scope>NUCLEOTIDE SEQUENCE</scope>
    <source>
        <tissue evidence="1">Leaves</tissue>
    </source>
</reference>
<proteinExistence type="predicted"/>
<evidence type="ECO:0000313" key="3">
    <source>
        <dbReference type="Proteomes" id="UP000215914"/>
    </source>
</evidence>
<keyword evidence="3" id="KW-1185">Reference proteome</keyword>
<name>A0A251V6T5_HELAN</name>
<dbReference type="Gramene" id="mRNA:HanXRQr2_Chr03g0108451">
    <property type="protein sequence ID" value="mRNA:HanXRQr2_Chr03g0108451"/>
    <property type="gene ID" value="HanXRQr2_Chr03g0108451"/>
</dbReference>
<dbReference type="AlphaFoldDB" id="A0A251V6T5"/>
<dbReference type="InParanoid" id="A0A251V6T5"/>
<reference evidence="1 3" key="1">
    <citation type="journal article" date="2017" name="Nature">
        <title>The sunflower genome provides insights into oil metabolism, flowering and Asterid evolution.</title>
        <authorList>
            <person name="Badouin H."/>
            <person name="Gouzy J."/>
            <person name="Grassa C.J."/>
            <person name="Murat F."/>
            <person name="Staton S.E."/>
            <person name="Cottret L."/>
            <person name="Lelandais-Briere C."/>
            <person name="Owens G.L."/>
            <person name="Carrere S."/>
            <person name="Mayjonade B."/>
            <person name="Legrand L."/>
            <person name="Gill N."/>
            <person name="Kane N.C."/>
            <person name="Bowers J.E."/>
            <person name="Hubner S."/>
            <person name="Bellec A."/>
            <person name="Berard A."/>
            <person name="Berges H."/>
            <person name="Blanchet N."/>
            <person name="Boniface M.C."/>
            <person name="Brunel D."/>
            <person name="Catrice O."/>
            <person name="Chaidir N."/>
            <person name="Claudel C."/>
            <person name="Donnadieu C."/>
            <person name="Faraut T."/>
            <person name="Fievet G."/>
            <person name="Helmstetter N."/>
            <person name="King M."/>
            <person name="Knapp S.J."/>
            <person name="Lai Z."/>
            <person name="Le Paslier M.C."/>
            <person name="Lippi Y."/>
            <person name="Lorenzon L."/>
            <person name="Mandel J.R."/>
            <person name="Marage G."/>
            <person name="Marchand G."/>
            <person name="Marquand E."/>
            <person name="Bret-Mestries E."/>
            <person name="Morien E."/>
            <person name="Nambeesan S."/>
            <person name="Nguyen T."/>
            <person name="Pegot-Espagnet P."/>
            <person name="Pouilly N."/>
            <person name="Raftis F."/>
            <person name="Sallet E."/>
            <person name="Schiex T."/>
            <person name="Thomas J."/>
            <person name="Vandecasteele C."/>
            <person name="Vares D."/>
            <person name="Vear F."/>
            <person name="Vautrin S."/>
            <person name="Crespi M."/>
            <person name="Mangin B."/>
            <person name="Burke J.M."/>
            <person name="Salse J."/>
            <person name="Munos S."/>
            <person name="Vincourt P."/>
            <person name="Rieseberg L.H."/>
            <person name="Langlade N.B."/>
        </authorList>
    </citation>
    <scope>NUCLEOTIDE SEQUENCE [LARGE SCALE GENOMIC DNA]</scope>
    <source>
        <strain evidence="3">cv. SF193</strain>
        <tissue evidence="1">Leaves</tissue>
    </source>
</reference>
<gene>
    <name evidence="2" type="ORF">HannXRQ_Chr03g0073881</name>
    <name evidence="1" type="ORF">HanXRQr2_Chr03g0108451</name>
</gene>
<sequence>MTIHLNHHRGPIWNPHCSHTRPHGNLVRPLFRFTTPDWNLRSLLVVTMLHSRLEAFSITIMLRVANQLISISTIWNCSYTVANLPMLEISAVIKEFRSRHLSVLTKVDFGCGSRSLLDSLLRIYFGS</sequence>
<reference evidence="2" key="2">
    <citation type="submission" date="2017-02" db="EMBL/GenBank/DDBJ databases">
        <title>Sunflower complete genome.</title>
        <authorList>
            <person name="Langlade N."/>
            <person name="Munos S."/>
        </authorList>
    </citation>
    <scope>NUCLEOTIDE SEQUENCE [LARGE SCALE GENOMIC DNA]</scope>
    <source>
        <tissue evidence="2">Leaves</tissue>
    </source>
</reference>
<protein>
    <submittedName>
        <fullName evidence="2">Uncharacterized protein</fullName>
    </submittedName>
</protein>
<evidence type="ECO:0000313" key="1">
    <source>
        <dbReference type="EMBL" id="KAF5814209.1"/>
    </source>
</evidence>
<dbReference type="Proteomes" id="UP000215914">
    <property type="component" value="Chromosome 3"/>
</dbReference>
<dbReference type="EMBL" id="MNCJ02000318">
    <property type="protein sequence ID" value="KAF5814209.1"/>
    <property type="molecule type" value="Genomic_DNA"/>
</dbReference>
<dbReference type="EMBL" id="CM007892">
    <property type="protein sequence ID" value="OTG31285.1"/>
    <property type="molecule type" value="Genomic_DNA"/>
</dbReference>